<accession>A0A4R8UFT7</accession>
<comment type="caution">
    <text evidence="1">The sequence shown here is derived from an EMBL/GenBank/DDBJ whole genome shotgun (WGS) entry which is preliminary data.</text>
</comment>
<evidence type="ECO:0000313" key="1">
    <source>
        <dbReference type="EMBL" id="TFB51060.1"/>
    </source>
</evidence>
<dbReference type="Proteomes" id="UP000297866">
    <property type="component" value="Unassembled WGS sequence"/>
</dbReference>
<dbReference type="OrthoDB" id="9785707at2"/>
<reference evidence="1 2" key="1">
    <citation type="submission" date="2019-03" db="EMBL/GenBank/DDBJ databases">
        <title>Genomics of glacier-inhabiting Cryobacterium strains.</title>
        <authorList>
            <person name="Liu Q."/>
            <person name="Xin Y.-H."/>
        </authorList>
    </citation>
    <scope>NUCLEOTIDE SEQUENCE [LARGE SCALE GENOMIC DNA]</scope>
    <source>
        <strain evidence="1 2">Sr47</strain>
    </source>
</reference>
<dbReference type="RefSeq" id="WP_134490253.1">
    <property type="nucleotide sequence ID" value="NZ_SOEZ01000044.1"/>
</dbReference>
<organism evidence="1 2">
    <name type="scientific">Cryobacterium tagatosivorans</name>
    <dbReference type="NCBI Taxonomy" id="1259199"/>
    <lineage>
        <taxon>Bacteria</taxon>
        <taxon>Bacillati</taxon>
        <taxon>Actinomycetota</taxon>
        <taxon>Actinomycetes</taxon>
        <taxon>Micrococcales</taxon>
        <taxon>Microbacteriaceae</taxon>
        <taxon>Cryobacterium</taxon>
    </lineage>
</organism>
<proteinExistence type="predicted"/>
<dbReference type="EMBL" id="SOEZ01000044">
    <property type="protein sequence ID" value="TFB51060.1"/>
    <property type="molecule type" value="Genomic_DNA"/>
</dbReference>
<sequence>MSALSEFGRDERIARIALSIIATPNDPLTGQLLRHVGVTEALRLAYSEDDVSGMDRIESRLKTTKPRCNLPFHQGFSVGLTGFEPATHLENPHLFRASPVVSENSLIPLCLQGTKRFAASECTRVGPVRKD</sequence>
<evidence type="ECO:0000313" key="2">
    <source>
        <dbReference type="Proteomes" id="UP000297866"/>
    </source>
</evidence>
<protein>
    <submittedName>
        <fullName evidence="1">Uncharacterized protein</fullName>
    </submittedName>
</protein>
<gene>
    <name evidence="1" type="ORF">E3O23_09000</name>
</gene>
<dbReference type="AlphaFoldDB" id="A0A4R8UFT7"/>
<name>A0A4R8UFT7_9MICO</name>
<keyword evidence="2" id="KW-1185">Reference proteome</keyword>